<comment type="similarity">
    <text evidence="2">Belongs to the arsenical resistance-3 (ACR3) (TC 2.A.59) family.</text>
</comment>
<dbReference type="GO" id="GO:0015104">
    <property type="term" value="F:antimonite transmembrane transporter activity"/>
    <property type="evidence" value="ECO:0007669"/>
    <property type="project" value="TreeGrafter"/>
</dbReference>
<dbReference type="InterPro" id="IPR002657">
    <property type="entry name" value="BilAc:Na_symport/Acr3"/>
</dbReference>
<evidence type="ECO:0000256" key="8">
    <source>
        <dbReference type="SAM" id="Phobius"/>
    </source>
</evidence>
<feature type="transmembrane region" description="Helical" evidence="8">
    <location>
        <begin position="20"/>
        <end position="39"/>
    </location>
</feature>
<proteinExistence type="inferred from homology"/>
<dbReference type="EMBL" id="FUKP01000012">
    <property type="protein sequence ID" value="SJN18168.1"/>
    <property type="molecule type" value="Genomic_DNA"/>
</dbReference>
<accession>A0A1R4IEF5</accession>
<feature type="transmembrane region" description="Helical" evidence="8">
    <location>
        <begin position="236"/>
        <end position="257"/>
    </location>
</feature>
<evidence type="ECO:0000313" key="10">
    <source>
        <dbReference type="Proteomes" id="UP000196230"/>
    </source>
</evidence>
<evidence type="ECO:0000256" key="6">
    <source>
        <dbReference type="ARBA" id="ARBA00022989"/>
    </source>
</evidence>
<evidence type="ECO:0000256" key="5">
    <source>
        <dbReference type="ARBA" id="ARBA00022692"/>
    </source>
</evidence>
<evidence type="ECO:0000313" key="9">
    <source>
        <dbReference type="EMBL" id="SJN18168.1"/>
    </source>
</evidence>
<evidence type="ECO:0000256" key="4">
    <source>
        <dbReference type="ARBA" id="ARBA00022475"/>
    </source>
</evidence>
<feature type="transmembrane region" description="Helical" evidence="8">
    <location>
        <begin position="263"/>
        <end position="285"/>
    </location>
</feature>
<keyword evidence="5 8" id="KW-0812">Transmembrane</keyword>
<dbReference type="PANTHER" id="PTHR43057">
    <property type="entry name" value="ARSENITE EFFLUX TRANSPORTER"/>
    <property type="match status" value="1"/>
</dbReference>
<evidence type="ECO:0000256" key="1">
    <source>
        <dbReference type="ARBA" id="ARBA00004651"/>
    </source>
</evidence>
<feature type="transmembrane region" description="Helical" evidence="8">
    <location>
        <begin position="192"/>
        <end position="216"/>
    </location>
</feature>
<dbReference type="InterPro" id="IPR004706">
    <property type="entry name" value="Arsenical-R_Acr3"/>
</dbReference>
<dbReference type="Gene3D" id="1.20.1530.20">
    <property type="match status" value="1"/>
</dbReference>
<sequence length="360" mass="36727">MTAQTEATAPPSGLEQHQVWLYLGAAVLGGALGLALPGVSAVTGVLLWPLLAALLFATFVQTPLQRLREAGWDGPWLGTVLVANGLVMPVFALCLVAGVEVFGRVLVGSEAQVTALALGLLLVLAVPCTDWFLTFSYLSWGDRAAAVVITPVNLVLQLVSLPVWVWLFTVLWGGIGAGVGGAGGGLPGLGAALLSPGVTAGAVLVVLVPLGAAAFFERSLQRSPVGEARRARLARWPIPLLTAVVFLVAAGSAPAVAEASGVLWVGALVCVVYLGGAVLAGTVAGDIAGLPRPQRRTLVCTLGTRNSFVVLPIAVALPAGWELAGAAIVTQSLVELLGMGLVSRWMAARAVRGEEAAPAL</sequence>
<protein>
    <submittedName>
        <fullName evidence="9">Arsenical-resistance protein ACR3</fullName>
    </submittedName>
</protein>
<organism evidence="9 10">
    <name type="scientific">Micrococcus lylae</name>
    <dbReference type="NCBI Taxonomy" id="1273"/>
    <lineage>
        <taxon>Bacteria</taxon>
        <taxon>Bacillati</taxon>
        <taxon>Actinomycetota</taxon>
        <taxon>Actinomycetes</taxon>
        <taxon>Micrococcales</taxon>
        <taxon>Micrococcaceae</taxon>
        <taxon>Micrococcus</taxon>
    </lineage>
</organism>
<dbReference type="RefSeq" id="WP_219337011.1">
    <property type="nucleotide sequence ID" value="NZ_FUKP01000012.1"/>
</dbReference>
<name>A0A1R4IEF5_9MICC</name>
<dbReference type="AlphaFoldDB" id="A0A1R4IEF5"/>
<dbReference type="GO" id="GO:0015105">
    <property type="term" value="F:arsenite transmembrane transporter activity"/>
    <property type="evidence" value="ECO:0007669"/>
    <property type="project" value="TreeGrafter"/>
</dbReference>
<keyword evidence="3" id="KW-0813">Transport</keyword>
<dbReference type="GO" id="GO:0005886">
    <property type="term" value="C:plasma membrane"/>
    <property type="evidence" value="ECO:0007669"/>
    <property type="project" value="UniProtKB-SubCell"/>
</dbReference>
<dbReference type="PANTHER" id="PTHR43057:SF1">
    <property type="entry name" value="ARSENICAL-RESISTANCE PROTEIN 3"/>
    <property type="match status" value="1"/>
</dbReference>
<feature type="transmembrane region" description="Helical" evidence="8">
    <location>
        <begin position="76"/>
        <end position="99"/>
    </location>
</feature>
<evidence type="ECO:0000256" key="7">
    <source>
        <dbReference type="ARBA" id="ARBA00023136"/>
    </source>
</evidence>
<feature type="transmembrane region" description="Helical" evidence="8">
    <location>
        <begin position="111"/>
        <end position="133"/>
    </location>
</feature>
<dbReference type="GO" id="GO:0015297">
    <property type="term" value="F:antiporter activity"/>
    <property type="evidence" value="ECO:0007669"/>
    <property type="project" value="InterPro"/>
</dbReference>
<feature type="transmembrane region" description="Helical" evidence="8">
    <location>
        <begin position="45"/>
        <end position="64"/>
    </location>
</feature>
<keyword evidence="6 8" id="KW-1133">Transmembrane helix</keyword>
<dbReference type="Proteomes" id="UP000196230">
    <property type="component" value="Unassembled WGS sequence"/>
</dbReference>
<dbReference type="InterPro" id="IPR038770">
    <property type="entry name" value="Na+/solute_symporter_sf"/>
</dbReference>
<feature type="transmembrane region" description="Helical" evidence="8">
    <location>
        <begin position="145"/>
        <end position="172"/>
    </location>
</feature>
<keyword evidence="7 8" id="KW-0472">Membrane</keyword>
<dbReference type="Pfam" id="PF01758">
    <property type="entry name" value="SBF"/>
    <property type="match status" value="1"/>
</dbReference>
<keyword evidence="4" id="KW-1003">Cell membrane</keyword>
<evidence type="ECO:0000256" key="2">
    <source>
        <dbReference type="ARBA" id="ARBA00010110"/>
    </source>
</evidence>
<evidence type="ECO:0000256" key="3">
    <source>
        <dbReference type="ARBA" id="ARBA00022448"/>
    </source>
</evidence>
<gene>
    <name evidence="9" type="ORF">FM125_01820</name>
</gene>
<comment type="subcellular location">
    <subcellularLocation>
        <location evidence="1">Cell membrane</location>
        <topology evidence="1">Multi-pass membrane protein</topology>
    </subcellularLocation>
</comment>
<reference evidence="9 10" key="1">
    <citation type="submission" date="2017-02" db="EMBL/GenBank/DDBJ databases">
        <authorList>
            <person name="Peterson S.W."/>
        </authorList>
    </citation>
    <scope>NUCLEOTIDE SEQUENCE [LARGE SCALE GENOMIC DNA]</scope>
    <source>
        <strain evidence="9 10">2B3F</strain>
    </source>
</reference>